<sequence length="31" mass="3747">PQIPFDRSARKVYLGYILGPINYEKTWFYPN</sequence>
<protein>
    <submittedName>
        <fullName evidence="1">Uncharacterized protein</fullName>
    </submittedName>
</protein>
<proteinExistence type="predicted"/>
<dbReference type="EMBL" id="BARS01028926">
    <property type="protein sequence ID" value="GAF99932.1"/>
    <property type="molecule type" value="Genomic_DNA"/>
</dbReference>
<evidence type="ECO:0000313" key="1">
    <source>
        <dbReference type="EMBL" id="GAF99932.1"/>
    </source>
</evidence>
<comment type="caution">
    <text evidence="1">The sequence shown here is derived from an EMBL/GenBank/DDBJ whole genome shotgun (WGS) entry which is preliminary data.</text>
</comment>
<dbReference type="AlphaFoldDB" id="X0UHS6"/>
<gene>
    <name evidence="1" type="ORF">S01H1_45286</name>
</gene>
<organism evidence="1">
    <name type="scientific">marine sediment metagenome</name>
    <dbReference type="NCBI Taxonomy" id="412755"/>
    <lineage>
        <taxon>unclassified sequences</taxon>
        <taxon>metagenomes</taxon>
        <taxon>ecological metagenomes</taxon>
    </lineage>
</organism>
<name>X0UHS6_9ZZZZ</name>
<feature type="non-terminal residue" evidence="1">
    <location>
        <position position="1"/>
    </location>
</feature>
<reference evidence="1" key="1">
    <citation type="journal article" date="2014" name="Front. Microbiol.">
        <title>High frequency of phylogenetically diverse reductive dehalogenase-homologous genes in deep subseafloor sedimentary metagenomes.</title>
        <authorList>
            <person name="Kawai M."/>
            <person name="Futagami T."/>
            <person name="Toyoda A."/>
            <person name="Takaki Y."/>
            <person name="Nishi S."/>
            <person name="Hori S."/>
            <person name="Arai W."/>
            <person name="Tsubouchi T."/>
            <person name="Morono Y."/>
            <person name="Uchiyama I."/>
            <person name="Ito T."/>
            <person name="Fujiyama A."/>
            <person name="Inagaki F."/>
            <person name="Takami H."/>
        </authorList>
    </citation>
    <scope>NUCLEOTIDE SEQUENCE</scope>
    <source>
        <strain evidence="1">Expedition CK06-06</strain>
    </source>
</reference>
<accession>X0UHS6</accession>